<name>A0A090FYU9_MESPL</name>
<sequence length="55" mass="6072">MQALRAILISAPPLQFRDDRCQSETPVHDSPRVAERITRLNLAVGPALGYGFSVH</sequence>
<organism evidence="1 2">
    <name type="scientific">Mesorhizobium plurifarium</name>
    <dbReference type="NCBI Taxonomy" id="69974"/>
    <lineage>
        <taxon>Bacteria</taxon>
        <taxon>Pseudomonadati</taxon>
        <taxon>Pseudomonadota</taxon>
        <taxon>Alphaproteobacteria</taxon>
        <taxon>Hyphomicrobiales</taxon>
        <taxon>Phyllobacteriaceae</taxon>
        <taxon>Mesorhizobium</taxon>
    </lineage>
</organism>
<reference evidence="1 2" key="1">
    <citation type="submission" date="2014-08" db="EMBL/GenBank/DDBJ databases">
        <authorList>
            <person name="Moulin Lionel"/>
        </authorList>
    </citation>
    <scope>NUCLEOTIDE SEQUENCE [LARGE SCALE GENOMIC DNA]</scope>
</reference>
<proteinExistence type="predicted"/>
<gene>
    <name evidence="1" type="ORF">MPL3365_170004</name>
</gene>
<protein>
    <submittedName>
        <fullName evidence="1">Uncharacterized protein</fullName>
    </submittedName>
</protein>
<evidence type="ECO:0000313" key="2">
    <source>
        <dbReference type="Proteomes" id="UP000046122"/>
    </source>
</evidence>
<evidence type="ECO:0000313" key="1">
    <source>
        <dbReference type="EMBL" id="CDX52635.1"/>
    </source>
</evidence>
<dbReference type="AlphaFoldDB" id="A0A090FYU9"/>
<accession>A0A090FYU9</accession>
<dbReference type="EMBL" id="CCNE01000009">
    <property type="protein sequence ID" value="CDX52635.1"/>
    <property type="molecule type" value="Genomic_DNA"/>
</dbReference>
<dbReference type="Proteomes" id="UP000046122">
    <property type="component" value="Unassembled WGS sequence"/>
</dbReference>